<name>A0A975NY82_9BRAD</name>
<dbReference type="InterPro" id="IPR002347">
    <property type="entry name" value="SDR_fam"/>
</dbReference>
<accession>A0A975NY82</accession>
<evidence type="ECO:0000256" key="1">
    <source>
        <dbReference type="ARBA" id="ARBA00006484"/>
    </source>
</evidence>
<dbReference type="PANTHER" id="PTHR44196:SF2">
    <property type="entry name" value="SHORT-CHAIN DEHYDROGENASE-RELATED"/>
    <property type="match status" value="1"/>
</dbReference>
<dbReference type="InterPro" id="IPR036291">
    <property type="entry name" value="NAD(P)-bd_dom_sf"/>
</dbReference>
<dbReference type="PRINTS" id="PR00081">
    <property type="entry name" value="GDHRDH"/>
</dbReference>
<dbReference type="RefSeq" id="WP_215603921.1">
    <property type="nucleotide sequence ID" value="NZ_CP076136.1"/>
</dbReference>
<dbReference type="PIRSF" id="PIRSF000126">
    <property type="entry name" value="11-beta-HSD1"/>
    <property type="match status" value="1"/>
</dbReference>
<keyword evidence="2" id="KW-0560">Oxidoreductase</keyword>
<dbReference type="SUPFAM" id="SSF51735">
    <property type="entry name" value="NAD(P)-binding Rossmann-fold domains"/>
    <property type="match status" value="1"/>
</dbReference>
<proteinExistence type="inferred from homology"/>
<dbReference type="Proteomes" id="UP000676951">
    <property type="component" value="Chromosome"/>
</dbReference>
<dbReference type="InterPro" id="IPR020904">
    <property type="entry name" value="Sc_DH/Rdtase_CS"/>
</dbReference>
<evidence type="ECO:0000256" key="3">
    <source>
        <dbReference type="RuleBase" id="RU000363"/>
    </source>
</evidence>
<dbReference type="EMBL" id="CP076136">
    <property type="protein sequence ID" value="QWG23165.1"/>
    <property type="molecule type" value="Genomic_DNA"/>
</dbReference>
<keyword evidence="6" id="KW-1185">Reference proteome</keyword>
<dbReference type="PRINTS" id="PR00080">
    <property type="entry name" value="SDRFAMILY"/>
</dbReference>
<organism evidence="5 6">
    <name type="scientific">Bradyrhizobium sediminis</name>
    <dbReference type="NCBI Taxonomy" id="2840469"/>
    <lineage>
        <taxon>Bacteria</taxon>
        <taxon>Pseudomonadati</taxon>
        <taxon>Pseudomonadota</taxon>
        <taxon>Alphaproteobacteria</taxon>
        <taxon>Hyphomicrobiales</taxon>
        <taxon>Nitrobacteraceae</taxon>
        <taxon>Bradyrhizobium</taxon>
    </lineage>
</organism>
<evidence type="ECO:0000256" key="2">
    <source>
        <dbReference type="ARBA" id="ARBA00023002"/>
    </source>
</evidence>
<dbReference type="Pfam" id="PF00106">
    <property type="entry name" value="adh_short"/>
    <property type="match status" value="1"/>
</dbReference>
<dbReference type="Gene3D" id="3.40.50.720">
    <property type="entry name" value="NAD(P)-binding Rossmann-like Domain"/>
    <property type="match status" value="1"/>
</dbReference>
<evidence type="ECO:0000259" key="4">
    <source>
        <dbReference type="SMART" id="SM00822"/>
    </source>
</evidence>
<dbReference type="PROSITE" id="PS00061">
    <property type="entry name" value="ADH_SHORT"/>
    <property type="match status" value="1"/>
</dbReference>
<gene>
    <name evidence="5" type="ORF">KMZ93_25020</name>
</gene>
<protein>
    <submittedName>
        <fullName evidence="5">SDR family oxidoreductase</fullName>
    </submittedName>
</protein>
<comment type="similarity">
    <text evidence="1 3">Belongs to the short-chain dehydrogenases/reductases (SDR) family.</text>
</comment>
<evidence type="ECO:0000313" key="6">
    <source>
        <dbReference type="Proteomes" id="UP000676951"/>
    </source>
</evidence>
<evidence type="ECO:0000313" key="5">
    <source>
        <dbReference type="EMBL" id="QWG23165.1"/>
    </source>
</evidence>
<dbReference type="AlphaFoldDB" id="A0A975NY82"/>
<dbReference type="InterPro" id="IPR057326">
    <property type="entry name" value="KR_dom"/>
</dbReference>
<reference evidence="5 6" key="1">
    <citation type="submission" date="2021-06" db="EMBL/GenBank/DDBJ databases">
        <title>Bradyrhizobium sp. S2-11-4 Genome sequencing.</title>
        <authorList>
            <person name="Jin L."/>
        </authorList>
    </citation>
    <scope>NUCLEOTIDE SEQUENCE [LARGE SCALE GENOMIC DNA]</scope>
    <source>
        <strain evidence="5 6">S2-11-4</strain>
    </source>
</reference>
<dbReference type="GO" id="GO:0016491">
    <property type="term" value="F:oxidoreductase activity"/>
    <property type="evidence" value="ECO:0007669"/>
    <property type="project" value="UniProtKB-KW"/>
</dbReference>
<dbReference type="PANTHER" id="PTHR44196">
    <property type="entry name" value="DEHYDROGENASE/REDUCTASE SDR FAMILY MEMBER 7B"/>
    <property type="match status" value="1"/>
</dbReference>
<feature type="domain" description="Ketoreductase" evidence="4">
    <location>
        <begin position="7"/>
        <end position="192"/>
    </location>
</feature>
<dbReference type="GO" id="GO:0016020">
    <property type="term" value="C:membrane"/>
    <property type="evidence" value="ECO:0007669"/>
    <property type="project" value="TreeGrafter"/>
</dbReference>
<dbReference type="SMART" id="SM00822">
    <property type="entry name" value="PKS_KR"/>
    <property type="match status" value="1"/>
</dbReference>
<sequence>MTSNARPLALVTGASSGIGADLARELARDGHDLILCARRVGPMQALADELKAAGCHCTVIAADLSQSGAAASLVREIESRGLVVDVLVNNAGLGSNGRFNTSDPLRIAEILQVNVVALTELTRLLLPNMVERRKGKVMMVASTAAFQPGPKMAVYCATKTYVLSFGEAIAYELRNSGVSVTTLCPGATATEFAHVADAESAALFKGLLPVMDAKKVARIGYQGFKAGRRVVITGLLNKIMAISSRLSPTPVATRIASWMMSAGK</sequence>
<dbReference type="CDD" id="cd05233">
    <property type="entry name" value="SDR_c"/>
    <property type="match status" value="1"/>
</dbReference>